<gene>
    <name evidence="2" type="ORF">CRIB_1236</name>
</gene>
<reference evidence="2 3" key="1">
    <citation type="submission" date="2014-04" db="EMBL/GenBank/DDBJ databases">
        <authorList>
            <person name="Hornung B.V."/>
        </authorList>
    </citation>
    <scope>NUCLEOTIDE SEQUENCE [LARGE SCALE GENOMIC DNA]</scope>
    <source>
        <strain evidence="2 3">CRIB</strain>
    </source>
</reference>
<dbReference type="KEGG" id="ril:CRIB_1236"/>
<dbReference type="AlphaFoldDB" id="A0A1V1I0V0"/>
<protein>
    <submittedName>
        <fullName evidence="2">Prokaryotic membrane lipoprotein lipid attachment site profile</fullName>
    </submittedName>
</protein>
<evidence type="ECO:0000313" key="2">
    <source>
        <dbReference type="EMBL" id="CED93846.1"/>
    </source>
</evidence>
<feature type="transmembrane region" description="Helical" evidence="1">
    <location>
        <begin position="53"/>
        <end position="73"/>
    </location>
</feature>
<dbReference type="PROSITE" id="PS51257">
    <property type="entry name" value="PROKAR_LIPOPROTEIN"/>
    <property type="match status" value="1"/>
</dbReference>
<dbReference type="Proteomes" id="UP000245622">
    <property type="component" value="Chromosome 1"/>
</dbReference>
<dbReference type="EMBL" id="LN555523">
    <property type="protein sequence ID" value="CED93846.1"/>
    <property type="molecule type" value="Genomic_DNA"/>
</dbReference>
<keyword evidence="1" id="KW-0812">Transmembrane</keyword>
<dbReference type="RefSeq" id="WP_180703527.1">
    <property type="nucleotide sequence ID" value="NZ_LN555523.1"/>
</dbReference>
<organism evidence="2 3">
    <name type="scientific">Romboutsia ilealis</name>
    <dbReference type="NCBI Taxonomy" id="1115758"/>
    <lineage>
        <taxon>Bacteria</taxon>
        <taxon>Bacillati</taxon>
        <taxon>Bacillota</taxon>
        <taxon>Clostridia</taxon>
        <taxon>Peptostreptococcales</taxon>
        <taxon>Peptostreptococcaceae</taxon>
        <taxon>Romboutsia</taxon>
    </lineage>
</organism>
<feature type="transmembrane region" description="Helical" evidence="1">
    <location>
        <begin position="12"/>
        <end position="33"/>
    </location>
</feature>
<keyword evidence="1" id="KW-0472">Membrane</keyword>
<keyword evidence="1" id="KW-1133">Transmembrane helix</keyword>
<keyword evidence="2" id="KW-0449">Lipoprotein</keyword>
<evidence type="ECO:0000256" key="1">
    <source>
        <dbReference type="SAM" id="Phobius"/>
    </source>
</evidence>
<sequence length="223" mass="25690">MKFKFLDWYTQALGATFGILACIYAYVNGYMFVYGNIGGYFDFLGFSGVTSSYLLLPLCLLSLFLSLIKSYTIKKEILNTSFESFNIFICILTVIIGFMGAKIYFIIPAAFILFHILEPYLHNYKNLENQEVVSENKKEYDITQNTIEFDKIDSHMHSKDNASSEAEDLYKSRSNSPDVIETKKEIALELLRKNSNKQFIVELTGFTLEEINMLEKESRINNI</sequence>
<proteinExistence type="predicted"/>
<accession>A0A1V1I0V0</accession>
<dbReference type="GeneID" id="82205274"/>
<keyword evidence="3" id="KW-1185">Reference proteome</keyword>
<evidence type="ECO:0000313" key="3">
    <source>
        <dbReference type="Proteomes" id="UP000245622"/>
    </source>
</evidence>
<name>A0A1V1I0V0_9FIRM</name>
<feature type="transmembrane region" description="Helical" evidence="1">
    <location>
        <begin position="85"/>
        <end position="117"/>
    </location>
</feature>